<dbReference type="InterPro" id="IPR017905">
    <property type="entry name" value="ERV/ALR_sulphydryl_oxidase"/>
</dbReference>
<feature type="region of interest" description="Disordered" evidence="7">
    <location>
        <begin position="148"/>
        <end position="170"/>
    </location>
</feature>
<dbReference type="Pfam" id="PF04777">
    <property type="entry name" value="Evr1_Alr"/>
    <property type="match status" value="1"/>
</dbReference>
<evidence type="ECO:0000256" key="2">
    <source>
        <dbReference type="ARBA" id="ARBA00022630"/>
    </source>
</evidence>
<dbReference type="Proteomes" id="UP001158986">
    <property type="component" value="Unassembled WGS sequence"/>
</dbReference>
<dbReference type="EMBL" id="CAKLCB010000099">
    <property type="protein sequence ID" value="CAH0515066.1"/>
    <property type="molecule type" value="Genomic_DNA"/>
</dbReference>
<dbReference type="GO" id="GO:0005739">
    <property type="term" value="C:mitochondrion"/>
    <property type="evidence" value="ECO:0007669"/>
    <property type="project" value="TreeGrafter"/>
</dbReference>
<dbReference type="SUPFAM" id="SSF69000">
    <property type="entry name" value="FAD-dependent thiol oxidase"/>
    <property type="match status" value="1"/>
</dbReference>
<keyword evidence="4 6" id="KW-0560">Oxidoreductase</keyword>
<evidence type="ECO:0000256" key="1">
    <source>
        <dbReference type="ARBA" id="ARBA00001974"/>
    </source>
</evidence>
<accession>A0AAU9KXJ5</accession>
<dbReference type="Gene3D" id="1.20.120.310">
    <property type="entry name" value="ERV/ALR sulfhydryl oxidase domain"/>
    <property type="match status" value="1"/>
</dbReference>
<proteinExistence type="predicted"/>
<gene>
    <name evidence="10" type="ORF">PBS001_LOCUS1792</name>
    <name evidence="9" type="ORF">PBS003_LOCUS3125</name>
</gene>
<dbReference type="EC" id="1.8.3.2" evidence="6"/>
<evidence type="ECO:0000256" key="5">
    <source>
        <dbReference type="ARBA" id="ARBA00023157"/>
    </source>
</evidence>
<keyword evidence="5" id="KW-1015">Disulfide bond</keyword>
<keyword evidence="3 6" id="KW-0274">FAD</keyword>
<name>A0AAU9KXJ5_9STRA</name>
<comment type="cofactor">
    <cofactor evidence="1 6">
        <name>FAD</name>
        <dbReference type="ChEBI" id="CHEBI:57692"/>
    </cofactor>
</comment>
<dbReference type="InterPro" id="IPR039799">
    <property type="entry name" value="ALR/ERV"/>
</dbReference>
<dbReference type="Proteomes" id="UP001160483">
    <property type="component" value="Unassembled WGS sequence"/>
</dbReference>
<evidence type="ECO:0000256" key="3">
    <source>
        <dbReference type="ARBA" id="ARBA00022827"/>
    </source>
</evidence>
<evidence type="ECO:0000256" key="4">
    <source>
        <dbReference type="ARBA" id="ARBA00023002"/>
    </source>
</evidence>
<dbReference type="EMBL" id="CAKKTJ010000152">
    <property type="protein sequence ID" value="CAH0476341.1"/>
    <property type="molecule type" value="Genomic_DNA"/>
</dbReference>
<evidence type="ECO:0000313" key="10">
    <source>
        <dbReference type="EMBL" id="CAH0515066.1"/>
    </source>
</evidence>
<organism evidence="9 12">
    <name type="scientific">Peronospora belbahrii</name>
    <dbReference type="NCBI Taxonomy" id="622444"/>
    <lineage>
        <taxon>Eukaryota</taxon>
        <taxon>Sar</taxon>
        <taxon>Stramenopiles</taxon>
        <taxon>Oomycota</taxon>
        <taxon>Peronosporomycetes</taxon>
        <taxon>Peronosporales</taxon>
        <taxon>Peronosporaceae</taxon>
        <taxon>Peronospora</taxon>
    </lineage>
</organism>
<comment type="caution">
    <text evidence="9">The sequence shown here is derived from an EMBL/GenBank/DDBJ whole genome shotgun (WGS) entry which is preliminary data.</text>
</comment>
<evidence type="ECO:0000313" key="11">
    <source>
        <dbReference type="Proteomes" id="UP001158986"/>
    </source>
</evidence>
<keyword evidence="2 6" id="KW-0285">Flavoprotein</keyword>
<reference evidence="9 11" key="1">
    <citation type="submission" date="2021-11" db="EMBL/GenBank/DDBJ databases">
        <authorList>
            <person name="Islam A."/>
            <person name="Islam S."/>
            <person name="Flora M.S."/>
            <person name="Rahman M."/>
            <person name="Ziaur R.M."/>
            <person name="Epstein J.H."/>
            <person name="Hassan M."/>
            <person name="Klassen M."/>
            <person name="Woodard K."/>
            <person name="Webb A."/>
            <person name="Webby R.J."/>
            <person name="El Zowalaty M.E."/>
        </authorList>
    </citation>
    <scope>NUCLEOTIDE SEQUENCE</scope>
    <source>
        <strain evidence="10">Pbs1</strain>
        <strain evidence="9">Pbs3</strain>
    </source>
</reference>
<dbReference type="GO" id="GO:0016971">
    <property type="term" value="F:flavin-dependent sulfhydryl oxidase activity"/>
    <property type="evidence" value="ECO:0007669"/>
    <property type="project" value="InterPro"/>
</dbReference>
<dbReference type="PANTHER" id="PTHR12645:SF0">
    <property type="entry name" value="FAD-LINKED SULFHYDRYL OXIDASE ALR"/>
    <property type="match status" value="1"/>
</dbReference>
<comment type="catalytic activity">
    <reaction evidence="6">
        <text>2 R'C(R)SH + O2 = R'C(R)S-S(R)CR' + H2O2</text>
        <dbReference type="Rhea" id="RHEA:17357"/>
        <dbReference type="ChEBI" id="CHEBI:15379"/>
        <dbReference type="ChEBI" id="CHEBI:16240"/>
        <dbReference type="ChEBI" id="CHEBI:16520"/>
        <dbReference type="ChEBI" id="CHEBI:17412"/>
        <dbReference type="EC" id="1.8.3.2"/>
    </reaction>
</comment>
<protein>
    <recommendedName>
        <fullName evidence="6">Sulfhydryl oxidase</fullName>
        <ecNumber evidence="6">1.8.3.2</ecNumber>
    </recommendedName>
</protein>
<sequence length="170" mass="19226">MVATASDPNCVEPACADKMEFFKTSIGKKTRKTSTQESTHVNDCPLDRQELGNATWGLLHSIGIYYPNNPSVEYQAKAKTFIEALALMYPCVDCAQDFQNEVAKSPPRVESRTTFSMWLCEQHNIVNRKLHKPVFKCTMTNLEERWRKGKPSCWGKDGDEDSAQDSLGKE</sequence>
<dbReference type="PROSITE" id="PS51324">
    <property type="entry name" value="ERV_ALR"/>
    <property type="match status" value="1"/>
</dbReference>
<dbReference type="InterPro" id="IPR036774">
    <property type="entry name" value="ERV/ALR_sulphydryl_oxid_sf"/>
</dbReference>
<dbReference type="PANTHER" id="PTHR12645">
    <property type="entry name" value="ALR/ERV"/>
    <property type="match status" value="1"/>
</dbReference>
<feature type="domain" description="ERV/ALR sulfhydryl oxidase" evidence="8">
    <location>
        <begin position="44"/>
        <end position="146"/>
    </location>
</feature>
<evidence type="ECO:0000313" key="12">
    <source>
        <dbReference type="Proteomes" id="UP001160483"/>
    </source>
</evidence>
<evidence type="ECO:0000313" key="9">
    <source>
        <dbReference type="EMBL" id="CAH0476341.1"/>
    </source>
</evidence>
<dbReference type="FunFam" id="1.20.120.310:FF:000002">
    <property type="entry name" value="Sulfhydryl oxidase"/>
    <property type="match status" value="1"/>
</dbReference>
<evidence type="ECO:0000256" key="6">
    <source>
        <dbReference type="RuleBase" id="RU371123"/>
    </source>
</evidence>
<evidence type="ECO:0000256" key="7">
    <source>
        <dbReference type="SAM" id="MobiDB-lite"/>
    </source>
</evidence>
<keyword evidence="11" id="KW-1185">Reference proteome</keyword>
<dbReference type="AlphaFoldDB" id="A0AAU9KXJ5"/>
<evidence type="ECO:0000259" key="8">
    <source>
        <dbReference type="PROSITE" id="PS51324"/>
    </source>
</evidence>
<dbReference type="GO" id="GO:0050660">
    <property type="term" value="F:flavin adenine dinucleotide binding"/>
    <property type="evidence" value="ECO:0007669"/>
    <property type="project" value="TreeGrafter"/>
</dbReference>